<dbReference type="CDD" id="cd22190">
    <property type="entry name" value="PGAP4"/>
    <property type="match status" value="1"/>
</dbReference>
<evidence type="ECO:0008006" key="4">
    <source>
        <dbReference type="Google" id="ProtNLM"/>
    </source>
</evidence>
<sequence>MVTEQNDERAKLASQYIADLDAEKTLSEYRKMIDANPVDVVVGIITVQRNFRNHQMKYLTQVMAQLDRLFRVDTSFSQKVLFICNTHAGPGVHQEAIKLAQYFPLFSRFPNGSSSHVILDQFEKEKQDYAFCLKTALGYQPKYILLIEDDALPHPDMFGTVRYVLDHAVERLRNSGLQLDDQHKWAYLKLFYPEKWQGYAKEFELCLELLALGVLGGWVSLCAFLLCLSHTRRPHYSTTPQRLAFMLGACYMIFFAVLVGRQNLLEFRRLSYGLYRVKAAPQCCTPAVLYRSCVVSDLVDHLDRTKCTKRAPVDLVIDAYTVKHNFRNYVIEPNLFKHIGYISTLKGPARDPSFFI</sequence>
<proteinExistence type="predicted"/>
<dbReference type="GO" id="GO:0016757">
    <property type="term" value="F:glycosyltransferase activity"/>
    <property type="evidence" value="ECO:0007669"/>
    <property type="project" value="InterPro"/>
</dbReference>
<dbReference type="EMBL" id="JAODUP010000427">
    <property type="protein sequence ID" value="KAK2150022.1"/>
    <property type="molecule type" value="Genomic_DNA"/>
</dbReference>
<dbReference type="AlphaFoldDB" id="A0AAD9MY19"/>
<reference evidence="2" key="1">
    <citation type="journal article" date="2023" name="Mol. Biol. Evol.">
        <title>Third-Generation Sequencing Reveals the Adaptive Role of the Epigenome in Three Deep-Sea Polychaetes.</title>
        <authorList>
            <person name="Perez M."/>
            <person name="Aroh O."/>
            <person name="Sun Y."/>
            <person name="Lan Y."/>
            <person name="Juniper S.K."/>
            <person name="Young C.R."/>
            <person name="Angers B."/>
            <person name="Qian P.Y."/>
        </authorList>
    </citation>
    <scope>NUCLEOTIDE SEQUENCE</scope>
    <source>
        <strain evidence="2">P08H-3</strain>
    </source>
</reference>
<name>A0AAD9MY19_9ANNE</name>
<feature type="transmembrane region" description="Helical" evidence="1">
    <location>
        <begin position="205"/>
        <end position="231"/>
    </location>
</feature>
<dbReference type="Proteomes" id="UP001208570">
    <property type="component" value="Unassembled WGS sequence"/>
</dbReference>
<protein>
    <recommendedName>
        <fullName evidence="4">Transmembrane protein 246</fullName>
    </recommendedName>
</protein>
<keyword evidence="1" id="KW-0812">Transmembrane</keyword>
<keyword evidence="3" id="KW-1185">Reference proteome</keyword>
<dbReference type="InterPro" id="IPR029675">
    <property type="entry name" value="PGAP4"/>
</dbReference>
<dbReference type="PANTHER" id="PTHR31410">
    <property type="entry name" value="TRANSMEMBRANE PROTEIN 246"/>
    <property type="match status" value="1"/>
</dbReference>
<dbReference type="GO" id="GO:0006506">
    <property type="term" value="P:GPI anchor biosynthetic process"/>
    <property type="evidence" value="ECO:0007669"/>
    <property type="project" value="InterPro"/>
</dbReference>
<comment type="caution">
    <text evidence="2">The sequence shown here is derived from an EMBL/GenBank/DDBJ whole genome shotgun (WGS) entry which is preliminary data.</text>
</comment>
<organism evidence="2 3">
    <name type="scientific">Paralvinella palmiformis</name>
    <dbReference type="NCBI Taxonomy" id="53620"/>
    <lineage>
        <taxon>Eukaryota</taxon>
        <taxon>Metazoa</taxon>
        <taxon>Spiralia</taxon>
        <taxon>Lophotrochozoa</taxon>
        <taxon>Annelida</taxon>
        <taxon>Polychaeta</taxon>
        <taxon>Sedentaria</taxon>
        <taxon>Canalipalpata</taxon>
        <taxon>Terebellida</taxon>
        <taxon>Terebelliformia</taxon>
        <taxon>Alvinellidae</taxon>
        <taxon>Paralvinella</taxon>
    </lineage>
</organism>
<evidence type="ECO:0000313" key="3">
    <source>
        <dbReference type="Proteomes" id="UP001208570"/>
    </source>
</evidence>
<dbReference type="PANTHER" id="PTHR31410:SF1">
    <property type="entry name" value="POST-GPI ATTACHMENT TO PROTEINS FACTOR 4"/>
    <property type="match status" value="1"/>
</dbReference>
<evidence type="ECO:0000313" key="2">
    <source>
        <dbReference type="EMBL" id="KAK2150022.1"/>
    </source>
</evidence>
<dbReference type="GO" id="GO:0000139">
    <property type="term" value="C:Golgi membrane"/>
    <property type="evidence" value="ECO:0007669"/>
    <property type="project" value="InterPro"/>
</dbReference>
<keyword evidence="1" id="KW-1133">Transmembrane helix</keyword>
<keyword evidence="1" id="KW-0472">Membrane</keyword>
<accession>A0AAD9MY19</accession>
<feature type="transmembrane region" description="Helical" evidence="1">
    <location>
        <begin position="243"/>
        <end position="260"/>
    </location>
</feature>
<evidence type="ECO:0000256" key="1">
    <source>
        <dbReference type="SAM" id="Phobius"/>
    </source>
</evidence>
<gene>
    <name evidence="2" type="ORF">LSH36_427g04025</name>
</gene>